<accession>A0A1A8VHK7</accession>
<dbReference type="Proteomes" id="UP000078546">
    <property type="component" value="Unassembled WGS sequence"/>
</dbReference>
<protein>
    <recommendedName>
        <fullName evidence="5">Replication factor A protein 3</fullName>
    </recommendedName>
</protein>
<name>A0A1A8VHK7_PLAOA</name>
<organism evidence="1 4">
    <name type="scientific">Plasmodium ovale curtisi</name>
    <dbReference type="NCBI Taxonomy" id="864141"/>
    <lineage>
        <taxon>Eukaryota</taxon>
        <taxon>Sar</taxon>
        <taxon>Alveolata</taxon>
        <taxon>Apicomplexa</taxon>
        <taxon>Aconoidasida</taxon>
        <taxon>Haemosporida</taxon>
        <taxon>Plasmodiidae</taxon>
        <taxon>Plasmodium</taxon>
        <taxon>Plasmodium (Plasmodium)</taxon>
    </lineage>
</organism>
<evidence type="ECO:0000313" key="1">
    <source>
        <dbReference type="EMBL" id="SBS79882.1"/>
    </source>
</evidence>
<proteinExistence type="predicted"/>
<dbReference type="SUPFAM" id="SSF50249">
    <property type="entry name" value="Nucleic acid-binding proteins"/>
    <property type="match status" value="1"/>
</dbReference>
<evidence type="ECO:0000313" key="3">
    <source>
        <dbReference type="Proteomes" id="UP000078546"/>
    </source>
</evidence>
<dbReference type="Gene3D" id="2.40.50.140">
    <property type="entry name" value="Nucleic acid-binding proteins"/>
    <property type="match status" value="1"/>
</dbReference>
<reference evidence="1" key="2">
    <citation type="submission" date="2016-05" db="EMBL/GenBank/DDBJ databases">
        <authorList>
            <person name="Lavstsen T."/>
            <person name="Jespersen J.S."/>
        </authorList>
    </citation>
    <scope>NUCLEOTIDE SEQUENCE [LARGE SCALE GENOMIC DNA]</scope>
</reference>
<reference evidence="3 4" key="1">
    <citation type="submission" date="2016-05" db="EMBL/GenBank/DDBJ databases">
        <authorList>
            <person name="Naeem Raeece"/>
        </authorList>
    </citation>
    <scope>NUCLEOTIDE SEQUENCE [LARGE SCALE GENOMIC DNA]</scope>
</reference>
<dbReference type="InterPro" id="IPR012340">
    <property type="entry name" value="NA-bd_OB-fold"/>
</dbReference>
<dbReference type="Proteomes" id="UP000078560">
    <property type="component" value="Unassembled WGS sequence"/>
</dbReference>
<gene>
    <name evidence="2" type="ORF">POVCU1_000730</name>
    <name evidence="1" type="ORF">POVCU2_0000680</name>
</gene>
<evidence type="ECO:0000313" key="4">
    <source>
        <dbReference type="Proteomes" id="UP000078560"/>
    </source>
</evidence>
<evidence type="ECO:0000313" key="2">
    <source>
        <dbReference type="EMBL" id="SBS80396.1"/>
    </source>
</evidence>
<dbReference type="EMBL" id="FLQV01000020">
    <property type="protein sequence ID" value="SBS80396.1"/>
    <property type="molecule type" value="Genomic_DNA"/>
</dbReference>
<evidence type="ECO:0008006" key="5">
    <source>
        <dbReference type="Google" id="ProtNLM"/>
    </source>
</evidence>
<dbReference type="EMBL" id="FLQU01000008">
    <property type="protein sequence ID" value="SBS79882.1"/>
    <property type="molecule type" value="Genomic_DNA"/>
</dbReference>
<dbReference type="AlphaFoldDB" id="A0A1A8VHK7"/>
<sequence length="150" mass="17318">MNIMNFNDDANESTPAYAGNQYNLPDMYREGNKLQNEEFGNNKVGKLISEKYLSEFVNEEIFFIGEIMNRQENVITLKSVNGNHVECIIKDRNLKVDSKYVGIKGTVSNDLKIIETRGIVFLEDVNFEIVNEYINIYMQYANSDVFLSSY</sequence>